<evidence type="ECO:0000313" key="3">
    <source>
        <dbReference type="Proteomes" id="UP000183898"/>
    </source>
</evidence>
<dbReference type="SUPFAM" id="SSF52833">
    <property type="entry name" value="Thioredoxin-like"/>
    <property type="match status" value="1"/>
</dbReference>
<dbReference type="SUPFAM" id="SSF48208">
    <property type="entry name" value="Six-hairpin glycosidases"/>
    <property type="match status" value="1"/>
</dbReference>
<dbReference type="RefSeq" id="WP_074744400.1">
    <property type="nucleotide sequence ID" value="NZ_FOCT01000002.1"/>
</dbReference>
<reference evidence="2 3" key="1">
    <citation type="submission" date="2016-10" db="EMBL/GenBank/DDBJ databases">
        <authorList>
            <person name="de Groot N.N."/>
        </authorList>
    </citation>
    <scope>NUCLEOTIDE SEQUENCE [LARGE SCALE GENOMIC DNA]</scope>
    <source>
        <strain evidence="2 3">Nl18</strain>
    </source>
</reference>
<dbReference type="InterPro" id="IPR024705">
    <property type="entry name" value="Ssp411"/>
</dbReference>
<proteinExistence type="predicted"/>
<protein>
    <recommendedName>
        <fullName evidence="1">Spermatogenesis-associated protein 20-like TRX domain-containing protein</fullName>
    </recommendedName>
</protein>
<dbReference type="InterPro" id="IPR004879">
    <property type="entry name" value="Ssp411-like_TRX"/>
</dbReference>
<dbReference type="AlphaFoldDB" id="A0A1H8DLJ7"/>
<dbReference type="PANTHER" id="PTHR42899">
    <property type="entry name" value="SPERMATOGENESIS-ASSOCIATED PROTEIN 20"/>
    <property type="match status" value="1"/>
</dbReference>
<dbReference type="GO" id="GO:0005975">
    <property type="term" value="P:carbohydrate metabolic process"/>
    <property type="evidence" value="ECO:0007669"/>
    <property type="project" value="InterPro"/>
</dbReference>
<gene>
    <name evidence="2" type="ORF">SAMN05216404_102305</name>
</gene>
<dbReference type="InterPro" id="IPR008928">
    <property type="entry name" value="6-hairpin_glycosidase_sf"/>
</dbReference>
<dbReference type="EMBL" id="FOCT01000002">
    <property type="protein sequence ID" value="SEN08103.1"/>
    <property type="molecule type" value="Genomic_DNA"/>
</dbReference>
<dbReference type="PIRSF" id="PIRSF006402">
    <property type="entry name" value="UCP006402_thioredoxin"/>
    <property type="match status" value="1"/>
</dbReference>
<dbReference type="InterPro" id="IPR036249">
    <property type="entry name" value="Thioredoxin-like_sf"/>
</dbReference>
<dbReference type="Gene3D" id="3.40.30.10">
    <property type="entry name" value="Glutaredoxin"/>
    <property type="match status" value="1"/>
</dbReference>
<evidence type="ECO:0000259" key="1">
    <source>
        <dbReference type="Pfam" id="PF03190"/>
    </source>
</evidence>
<evidence type="ECO:0000313" key="2">
    <source>
        <dbReference type="EMBL" id="SEN08103.1"/>
    </source>
</evidence>
<dbReference type="CDD" id="cd02955">
    <property type="entry name" value="SSP411"/>
    <property type="match status" value="1"/>
</dbReference>
<sequence length="700" mass="79948">MPNHLVGETSPYLLQHADNPVDWYPWGEEALKLARAQDRPILLSVGYSACHWCHVMAHECFEDAEIAEVMNRYFINIKVDREERPDIDQIYQTALYMLTQRSGGWPLTLFLTPDQKPFFGGTYFPKAPRHGLPGFLDLLPRVAETYRVRRPEIERQSASLLKSFANMLPSKAPEAPVFSERPLEQALAELKNRFDSKNGGFGEPPKFLHLTELDFCLRRYFAAGNSEALHMATLTLEKMAEGGIYDQVGGGFYRYSTDKQWQIPHFEKMLYDNGPLLHLYADAWIASGNPLFARIVEETATWVMREMQPEYEEDEKRTRAGYWSTLDADSENVEGKFYVWDRSEASHILSRREYVVAASYYGLSQPANFGNRYWHLAVTQSLPEIAENFGVTYTEARRWLESGRKKLLAQRQRRVRPGRDEKTLTSWNGLMIKGMARAGRIFGRDDWVHSAICAVDFIRSTLWENGRLLATWKDGNARLNAYLDDYAFLLDGLLELMQTTFRPVDLDFAIALADVLLDQFEDKEAGGFFFTSHDHENLIHRPKPGYDNATPSGNGVAVYTLQRMGYLLGEFRYLHAAERALQLFYPALLRHPDSCCSLLLALEQWLTPPTVVILRGKADAMAKWENALRQRVPIALVLALPVERVTPATLPPSLAKPIPPGMGVNAWVCHGVKCLPEITDLQELLRISEIRGKIRSLFYN</sequence>
<dbReference type="Proteomes" id="UP000183898">
    <property type="component" value="Unassembled WGS sequence"/>
</dbReference>
<dbReference type="Pfam" id="PF03190">
    <property type="entry name" value="Thioredox_DsbH"/>
    <property type="match status" value="1"/>
</dbReference>
<organism evidence="2 3">
    <name type="scientific">Nitrosospira multiformis</name>
    <dbReference type="NCBI Taxonomy" id="1231"/>
    <lineage>
        <taxon>Bacteria</taxon>
        <taxon>Pseudomonadati</taxon>
        <taxon>Pseudomonadota</taxon>
        <taxon>Betaproteobacteria</taxon>
        <taxon>Nitrosomonadales</taxon>
        <taxon>Nitrosomonadaceae</taxon>
        <taxon>Nitrosospira</taxon>
    </lineage>
</organism>
<name>A0A1H8DLJ7_9PROT</name>
<dbReference type="PANTHER" id="PTHR42899:SF1">
    <property type="entry name" value="SPERMATOGENESIS-ASSOCIATED PROTEIN 20"/>
    <property type="match status" value="1"/>
</dbReference>
<accession>A0A1H8DLJ7</accession>
<feature type="domain" description="Spermatogenesis-associated protein 20-like TRX" evidence="1">
    <location>
        <begin position="3"/>
        <end position="163"/>
    </location>
</feature>